<proteinExistence type="inferred from homology"/>
<dbReference type="EMBL" id="AZIL01003019">
    <property type="protein sequence ID" value="EWM20516.1"/>
    <property type="molecule type" value="Genomic_DNA"/>
</dbReference>
<dbReference type="InterPro" id="IPR036291">
    <property type="entry name" value="NAD(P)-bd_dom_sf"/>
</dbReference>
<dbReference type="InterPro" id="IPR048354">
    <property type="entry name" value="TOD1_MUCI70_glycTrfase_dom"/>
</dbReference>
<comment type="caution">
    <text evidence="4">The sequence shown here is derived from an EMBL/GenBank/DDBJ whole genome shotgun (WGS) entry which is preliminary data.</text>
</comment>
<keyword evidence="2" id="KW-0520">NAD</keyword>
<comment type="similarity">
    <text evidence="1">Belongs to the NAD(P)-dependent epimerase/dehydratase family.</text>
</comment>
<evidence type="ECO:0000313" key="4">
    <source>
        <dbReference type="EMBL" id="EWM20516.1"/>
    </source>
</evidence>
<evidence type="ECO:0000256" key="2">
    <source>
        <dbReference type="ARBA" id="ARBA00023027"/>
    </source>
</evidence>
<evidence type="ECO:0000313" key="5">
    <source>
        <dbReference type="Proteomes" id="UP000019335"/>
    </source>
</evidence>
<feature type="domain" description="TOD1/MUCI70 glycosyltransferase-like" evidence="3">
    <location>
        <begin position="185"/>
        <end position="354"/>
    </location>
</feature>
<keyword evidence="5" id="KW-1185">Reference proteome</keyword>
<dbReference type="Pfam" id="PF04765">
    <property type="entry name" value="TOD1_MUCI70"/>
    <property type="match status" value="1"/>
</dbReference>
<protein>
    <submittedName>
        <fullName evidence="4">Nad-dependent epimerase dehydratase</fullName>
    </submittedName>
</protein>
<dbReference type="OrthoDB" id="1713649at2759"/>
<dbReference type="Gene3D" id="3.40.50.720">
    <property type="entry name" value="NAD(P)-binding Rossmann-like Domain"/>
    <property type="match status" value="1"/>
</dbReference>
<dbReference type="Gene3D" id="3.90.25.10">
    <property type="entry name" value="UDP-galactose 4-epimerase, domain 1"/>
    <property type="match status" value="1"/>
</dbReference>
<dbReference type="AlphaFoldDB" id="W7TJL3"/>
<dbReference type="Proteomes" id="UP000019335">
    <property type="component" value="Unassembled WGS sequence"/>
</dbReference>
<dbReference type="PRINTS" id="PR01713">
    <property type="entry name" value="NUCEPIMERASE"/>
</dbReference>
<accession>W7TJL3</accession>
<evidence type="ECO:0000259" key="3">
    <source>
        <dbReference type="Pfam" id="PF04765"/>
    </source>
</evidence>
<dbReference type="SUPFAM" id="SSF51735">
    <property type="entry name" value="NAD(P)-binding Rossmann-fold domains"/>
    <property type="match status" value="1"/>
</dbReference>
<dbReference type="PANTHER" id="PTHR43574">
    <property type="entry name" value="EPIMERASE-RELATED"/>
    <property type="match status" value="1"/>
</dbReference>
<reference evidence="4 5" key="1">
    <citation type="journal article" date="2014" name="Mol. Plant">
        <title>Chromosome Scale Genome Assembly and Transcriptome Profiling of Nannochloropsis gaditana in Nitrogen Depletion.</title>
        <authorList>
            <person name="Corteggiani Carpinelli E."/>
            <person name="Telatin A."/>
            <person name="Vitulo N."/>
            <person name="Forcato C."/>
            <person name="D'Angelo M."/>
            <person name="Schiavon R."/>
            <person name="Vezzi A."/>
            <person name="Giacometti G.M."/>
            <person name="Morosinotto T."/>
            <person name="Valle G."/>
        </authorList>
    </citation>
    <scope>NUCLEOTIDE SEQUENCE [LARGE SCALE GENOMIC DNA]</scope>
    <source>
        <strain evidence="4 5">B-31</strain>
    </source>
</reference>
<organism evidence="4 5">
    <name type="scientific">Nannochloropsis gaditana</name>
    <dbReference type="NCBI Taxonomy" id="72520"/>
    <lineage>
        <taxon>Eukaryota</taxon>
        <taxon>Sar</taxon>
        <taxon>Stramenopiles</taxon>
        <taxon>Ochrophyta</taxon>
        <taxon>Eustigmatophyceae</taxon>
        <taxon>Eustigmatales</taxon>
        <taxon>Monodopsidaceae</taxon>
        <taxon>Nannochloropsis</taxon>
    </lineage>
</organism>
<name>W7TJL3_9STRA</name>
<evidence type="ECO:0000256" key="1">
    <source>
        <dbReference type="ARBA" id="ARBA00007637"/>
    </source>
</evidence>
<sequence>MARDFTYIDDIVSGIYASLRYPSSSSQIFNLGKSKPEQVLDLVKTIEKEVGQTARLSFEDSAVDLHATYASTSKAKELLSYAPQVSLDEGIKRFVEWYFLYTGERALCASECSEMSRCIPSPFDDMLTQSVEATHGCQTVIYTAFFGPTRSGQQDPPAQLACNDERCCAVAFTNIEIPMSASRDKWKTIMWSGDNFHFWDNRRLSRVMKLSPAGFFSTSVEHAIYIDTKLTLKADYNYLVGMLSDKENRTASLVAVRHPARNDPLEEKQAIKGHKNSRSSVTYTLRTLDHQVNGYLDLQNTHNISMVNMIEGGLLVHNLKNKSGRKFRCAWSKEYYQGCDRDQISFAAVLAKEAHDAGSNLDPDQEWCKVSSDPDSYIRILPRGLHWFQGSLAVASEKDAYDRKLA</sequence>
<gene>
    <name evidence="4" type="ORF">Naga_100235g11</name>
</gene>